<dbReference type="InterPro" id="IPR029063">
    <property type="entry name" value="SAM-dependent_MTases_sf"/>
</dbReference>
<dbReference type="Pfam" id="PF13578">
    <property type="entry name" value="Methyltransf_24"/>
    <property type="match status" value="1"/>
</dbReference>
<evidence type="ECO:0000313" key="2">
    <source>
        <dbReference type="Proteomes" id="UP000198756"/>
    </source>
</evidence>
<name>A0A1G5Y3K5_9BACT</name>
<protein>
    <submittedName>
        <fullName evidence="1">Methyltransferase domain-containing protein</fullName>
    </submittedName>
</protein>
<dbReference type="OrthoDB" id="5464618at2"/>
<organism evidence="1 2">
    <name type="scientific">Algoriphagus alkaliphilus</name>
    <dbReference type="NCBI Taxonomy" id="279824"/>
    <lineage>
        <taxon>Bacteria</taxon>
        <taxon>Pseudomonadati</taxon>
        <taxon>Bacteroidota</taxon>
        <taxon>Cytophagia</taxon>
        <taxon>Cytophagales</taxon>
        <taxon>Cyclobacteriaceae</taxon>
        <taxon>Algoriphagus</taxon>
    </lineage>
</organism>
<dbReference type="SUPFAM" id="SSF53335">
    <property type="entry name" value="S-adenosyl-L-methionine-dependent methyltransferases"/>
    <property type="match status" value="1"/>
</dbReference>
<proteinExistence type="predicted"/>
<keyword evidence="1" id="KW-0808">Transferase</keyword>
<reference evidence="2" key="1">
    <citation type="submission" date="2016-10" db="EMBL/GenBank/DDBJ databases">
        <authorList>
            <person name="Varghese N."/>
            <person name="Submissions S."/>
        </authorList>
    </citation>
    <scope>NUCLEOTIDE SEQUENCE [LARGE SCALE GENOMIC DNA]</scope>
    <source>
        <strain evidence="2">DSM 22703</strain>
    </source>
</reference>
<keyword evidence="2" id="KW-1185">Reference proteome</keyword>
<keyword evidence="1" id="KW-0489">Methyltransferase</keyword>
<sequence length="259" mass="29604">MGKIFFSIKAYLIYWLKKEDRYSQQSPFVFKVYSRLIQYLKENEGGYLEIEQFRQSLLKDKSIIKVVDLGAGSKKVPHANRKVAEITRYSTSGVKFAQLYAFFCGLTPAENVIELGTCVGISTRYLDRQTKGQLYTFEGSPEIQIVARREPIPSNTKFILGSIEERIPLLLNTISTVDFALIDANHTYEGTISSFKTLLSKAHSKSIYAIGDIHWSEEMEQAWEEIKSYPEVKLSLDFFECGIIFFDFPGKKTDLILAL</sequence>
<evidence type="ECO:0000313" key="1">
    <source>
        <dbReference type="EMBL" id="SDA76587.1"/>
    </source>
</evidence>
<dbReference type="EMBL" id="FMXE01000013">
    <property type="protein sequence ID" value="SDA76587.1"/>
    <property type="molecule type" value="Genomic_DNA"/>
</dbReference>
<dbReference type="Gene3D" id="3.40.50.150">
    <property type="entry name" value="Vaccinia Virus protein VP39"/>
    <property type="match status" value="1"/>
</dbReference>
<gene>
    <name evidence="1" type="ORF">SAMN03080617_02188</name>
</gene>
<dbReference type="GO" id="GO:0008168">
    <property type="term" value="F:methyltransferase activity"/>
    <property type="evidence" value="ECO:0007669"/>
    <property type="project" value="UniProtKB-KW"/>
</dbReference>
<dbReference type="STRING" id="279824.SAMN03080617_02188"/>
<accession>A0A1G5Y3K5</accession>
<dbReference type="Proteomes" id="UP000198756">
    <property type="component" value="Unassembled WGS sequence"/>
</dbReference>
<dbReference type="RefSeq" id="WP_092729977.1">
    <property type="nucleotide sequence ID" value="NZ_FMXE01000013.1"/>
</dbReference>
<dbReference type="AlphaFoldDB" id="A0A1G5Y3K5"/>
<dbReference type="GO" id="GO:0032259">
    <property type="term" value="P:methylation"/>
    <property type="evidence" value="ECO:0007669"/>
    <property type="project" value="UniProtKB-KW"/>
</dbReference>